<dbReference type="CDD" id="cd14948">
    <property type="entry name" value="BACON"/>
    <property type="match status" value="1"/>
</dbReference>
<evidence type="ECO:0000313" key="3">
    <source>
        <dbReference type="EMBL" id="QUB76079.1"/>
    </source>
</evidence>
<evidence type="ECO:0000313" key="4">
    <source>
        <dbReference type="Proteomes" id="UP000682195"/>
    </source>
</evidence>
<dbReference type="Pfam" id="PF19190">
    <property type="entry name" value="BACON_2"/>
    <property type="match status" value="1"/>
</dbReference>
<keyword evidence="4" id="KW-1185">Reference proteome</keyword>
<dbReference type="RefSeq" id="WP_211808057.1">
    <property type="nucleotide sequence ID" value="NZ_CP072361.1"/>
</dbReference>
<dbReference type="Pfam" id="PF13004">
    <property type="entry name" value="BACON"/>
    <property type="match status" value="1"/>
</dbReference>
<dbReference type="Gene3D" id="2.60.40.10">
    <property type="entry name" value="Immunoglobulins"/>
    <property type="match status" value="1"/>
</dbReference>
<proteinExistence type="predicted"/>
<accession>A0ABX7XR57</accession>
<dbReference type="Proteomes" id="UP000682195">
    <property type="component" value="Chromosome 1"/>
</dbReference>
<dbReference type="PROSITE" id="PS51257">
    <property type="entry name" value="PROKAR_LIPOPROTEIN"/>
    <property type="match status" value="1"/>
</dbReference>
<sequence>MRIINLHKLLQISLLFLLLGIVIGCAENDSFEQPYLNLSEKEISFSHQIDEKKITVNTNCKEWIATTPKSWLHLTQNGNELTVQADANPTGMERGSYILVDGGLAVQKIMVSQNASDISLDITKGEVILPQVGGTTTVDLKLEGASYDLTQNEKPEWLQVIKKKHRLKFISKPNYAVAERTAKLTLTLAGKNYDVVVKQPGVSLFVLACNPGNPFSLHKMMEYEYRRGSMLTEYGGPDEVNGIYEESYFFRTPSPLFKDVVYVHDTKHFVPTRVYTRSLTREGVNSVKTQAFQEFMKANGYTRDEKDTNHYVNVKEAYTMDVDIREENNSVVLFFYQMRTQDRDYPTFSSLDLGPIDLLNKNDKKVSDVEKYEKSKKSEEMKRQMSKSNEVEALLYQTNDPVQIARTYFFFLGSDASTPQEKVGSVEQYSLFYSKPNLGIWQYGNEWFVTHEFDKLLTSNNFEFVGYNGKHNVYARRSDYLTLAISGGEYSDVNNGKAVMQITVLYKPSVFAGSKEQRMAKVERMLKQHNPSK</sequence>
<dbReference type="InterPro" id="IPR013783">
    <property type="entry name" value="Ig-like_fold"/>
</dbReference>
<organism evidence="3 4">
    <name type="scientific">Prevotella melaninogenica</name>
    <dbReference type="NCBI Taxonomy" id="28132"/>
    <lineage>
        <taxon>Bacteria</taxon>
        <taxon>Pseudomonadati</taxon>
        <taxon>Bacteroidota</taxon>
        <taxon>Bacteroidia</taxon>
        <taxon>Bacteroidales</taxon>
        <taxon>Prevotellaceae</taxon>
        <taxon>Prevotella</taxon>
    </lineage>
</organism>
<protein>
    <submittedName>
        <fullName evidence="3">BACON domain-containing protein</fullName>
    </submittedName>
</protein>
<feature type="domain" description="BACON" evidence="2">
    <location>
        <begin position="36"/>
        <end position="115"/>
    </location>
</feature>
<feature type="domain" description="BACON" evidence="1">
    <location>
        <begin position="151"/>
        <end position="199"/>
    </location>
</feature>
<evidence type="ECO:0000259" key="1">
    <source>
        <dbReference type="Pfam" id="PF13004"/>
    </source>
</evidence>
<name>A0ABX7XR57_9BACT</name>
<evidence type="ECO:0000259" key="2">
    <source>
        <dbReference type="Pfam" id="PF19190"/>
    </source>
</evidence>
<dbReference type="EMBL" id="CP072361">
    <property type="protein sequence ID" value="QUB76079.1"/>
    <property type="molecule type" value="Genomic_DNA"/>
</dbReference>
<reference evidence="3 4" key="1">
    <citation type="submission" date="2021-03" db="EMBL/GenBank/DDBJ databases">
        <title>Human Oral Microbial Genomes.</title>
        <authorList>
            <person name="Johnston C.D."/>
            <person name="Chen T."/>
            <person name="Dewhirst F.E."/>
        </authorList>
    </citation>
    <scope>NUCLEOTIDE SEQUENCE [LARGE SCALE GENOMIC DNA]</scope>
    <source>
        <strain evidence="3 4">F0054</strain>
    </source>
</reference>
<dbReference type="InterPro" id="IPR024361">
    <property type="entry name" value="BACON"/>
</dbReference>
<gene>
    <name evidence="3" type="ORF">J5A58_03640</name>
</gene>